<dbReference type="AlphaFoldDB" id="A0A540W9R4"/>
<evidence type="ECO:0000313" key="2">
    <source>
        <dbReference type="EMBL" id="TQF05637.1"/>
    </source>
</evidence>
<keyword evidence="3" id="KW-1185">Reference proteome</keyword>
<dbReference type="InterPro" id="IPR036249">
    <property type="entry name" value="Thioredoxin-like_sf"/>
</dbReference>
<accession>A0A540W9R4</accession>
<dbReference type="Gene3D" id="3.40.30.10">
    <property type="entry name" value="Glutaredoxin"/>
    <property type="match status" value="1"/>
</dbReference>
<gene>
    <name evidence="2" type="ORF">E6W39_29675</name>
</gene>
<dbReference type="Pfam" id="PF05988">
    <property type="entry name" value="DUF899"/>
    <property type="match status" value="1"/>
</dbReference>
<dbReference type="SUPFAM" id="SSF52833">
    <property type="entry name" value="Thioredoxin-like"/>
    <property type="match status" value="1"/>
</dbReference>
<evidence type="ECO:0000256" key="1">
    <source>
        <dbReference type="SAM" id="MobiDB-lite"/>
    </source>
</evidence>
<proteinExistence type="predicted"/>
<evidence type="ECO:0000313" key="3">
    <source>
        <dbReference type="Proteomes" id="UP000319103"/>
    </source>
</evidence>
<dbReference type="RefSeq" id="WP_141636109.1">
    <property type="nucleotide sequence ID" value="NZ_VIGB01000003.1"/>
</dbReference>
<sequence length="234" mass="26601">MSSVSPFHPYATRLPNESPEYAEAREQLQRAEIELMRQREGVAERRRALPTGPAVTDYIFLEGPAHLDQGDLPVRPVQLSSLFTEPGRPLLVYQFMYGKKQVDPCPMCTLWIDGFNGVVGHVQRRADFVVIAAADPEQLREHARRRRWDRLRLLSCGAGSFKYDLGSEDEAGNQDSTISVFTKDPDGTIRHQYSTRPRMDSDIDQRGIDLLSPVWNLLDLTPQGRGDWFPGLDY</sequence>
<protein>
    <submittedName>
        <fullName evidence="2">DUF899 domain-containing protein</fullName>
    </submittedName>
</protein>
<dbReference type="InterPro" id="IPR010296">
    <property type="entry name" value="DUF899_thioredox"/>
</dbReference>
<organism evidence="2 3">
    <name type="scientific">Kitasatospora acidiphila</name>
    <dbReference type="NCBI Taxonomy" id="2567942"/>
    <lineage>
        <taxon>Bacteria</taxon>
        <taxon>Bacillati</taxon>
        <taxon>Actinomycetota</taxon>
        <taxon>Actinomycetes</taxon>
        <taxon>Kitasatosporales</taxon>
        <taxon>Streptomycetaceae</taxon>
        <taxon>Kitasatospora</taxon>
    </lineage>
</organism>
<comment type="caution">
    <text evidence="2">The sequence shown here is derived from an EMBL/GenBank/DDBJ whole genome shotgun (WGS) entry which is preliminary data.</text>
</comment>
<dbReference type="EMBL" id="VIGB01000003">
    <property type="protein sequence ID" value="TQF05637.1"/>
    <property type="molecule type" value="Genomic_DNA"/>
</dbReference>
<reference evidence="2 3" key="1">
    <citation type="submission" date="2019-06" db="EMBL/GenBank/DDBJ databases">
        <title>Description of Kitasatospora acidophila sp. nov. isolated from pine grove soil, and reclassification of Streptomyces novaecaesareae to Kitasatospora novaeceasareae comb. nov.</title>
        <authorList>
            <person name="Kim M.J."/>
        </authorList>
    </citation>
    <scope>NUCLEOTIDE SEQUENCE [LARGE SCALE GENOMIC DNA]</scope>
    <source>
        <strain evidence="2 3">MMS16-CNU292</strain>
    </source>
</reference>
<feature type="region of interest" description="Disordered" evidence="1">
    <location>
        <begin position="1"/>
        <end position="20"/>
    </location>
</feature>
<name>A0A540W9R4_9ACTN</name>
<dbReference type="OrthoDB" id="4721017at2"/>
<dbReference type="Proteomes" id="UP000319103">
    <property type="component" value="Unassembled WGS sequence"/>
</dbReference>